<gene>
    <name evidence="2" type="ORF">EV655_10363</name>
</gene>
<evidence type="ECO:0000256" key="1">
    <source>
        <dbReference type="SAM" id="Phobius"/>
    </source>
</evidence>
<keyword evidence="1" id="KW-0812">Transmembrane</keyword>
<keyword evidence="3" id="KW-1185">Reference proteome</keyword>
<name>A0A4R2L1D4_9RHOB</name>
<proteinExistence type="predicted"/>
<dbReference type="OrthoDB" id="7850850at2"/>
<dbReference type="EMBL" id="SLWW01000003">
    <property type="protein sequence ID" value="TCO72835.1"/>
    <property type="molecule type" value="Genomic_DNA"/>
</dbReference>
<protein>
    <submittedName>
        <fullName evidence="2">Uncharacterized protein</fullName>
    </submittedName>
</protein>
<comment type="caution">
    <text evidence="2">The sequence shown here is derived from an EMBL/GenBank/DDBJ whole genome shotgun (WGS) entry which is preliminary data.</text>
</comment>
<keyword evidence="1" id="KW-0472">Membrane</keyword>
<reference evidence="2 3" key="1">
    <citation type="submission" date="2019-03" db="EMBL/GenBank/DDBJ databases">
        <title>Genomic Encyclopedia of Type Strains, Phase IV (KMG-IV): sequencing the most valuable type-strain genomes for metagenomic binning, comparative biology and taxonomic classification.</title>
        <authorList>
            <person name="Goeker M."/>
        </authorList>
    </citation>
    <scope>NUCLEOTIDE SEQUENCE [LARGE SCALE GENOMIC DNA]</scope>
    <source>
        <strain evidence="2 3">DSM 4868</strain>
    </source>
</reference>
<feature type="transmembrane region" description="Helical" evidence="1">
    <location>
        <begin position="15"/>
        <end position="34"/>
    </location>
</feature>
<evidence type="ECO:0000313" key="3">
    <source>
        <dbReference type="Proteomes" id="UP000295142"/>
    </source>
</evidence>
<organism evidence="2 3">
    <name type="scientific">Rhodovulum euryhalinum</name>
    <dbReference type="NCBI Taxonomy" id="35805"/>
    <lineage>
        <taxon>Bacteria</taxon>
        <taxon>Pseudomonadati</taxon>
        <taxon>Pseudomonadota</taxon>
        <taxon>Alphaproteobacteria</taxon>
        <taxon>Rhodobacterales</taxon>
        <taxon>Paracoccaceae</taxon>
        <taxon>Rhodovulum</taxon>
    </lineage>
</organism>
<dbReference type="AlphaFoldDB" id="A0A4R2L1D4"/>
<sequence length="161" mass="18519">MAWAELFGPAFLRDALLGLVTVALGLWLPGYFAFRHFRTGQWWEKKAGFYQEVVATLGNLKRLEDGALQDEIDGMERDEDERARAAWDHEETRQHLRRLTNEGAFLMSDDSHEAIRRYFRAIELARGKQSLREVLIERASVTNDVLMDVIAAAKKDLGVRK</sequence>
<dbReference type="RefSeq" id="WP_132542263.1">
    <property type="nucleotide sequence ID" value="NZ_SLWW01000003.1"/>
</dbReference>
<accession>A0A4R2L1D4</accession>
<keyword evidence="1" id="KW-1133">Transmembrane helix</keyword>
<evidence type="ECO:0000313" key="2">
    <source>
        <dbReference type="EMBL" id="TCO72835.1"/>
    </source>
</evidence>
<dbReference type="Proteomes" id="UP000295142">
    <property type="component" value="Unassembled WGS sequence"/>
</dbReference>